<dbReference type="Gene3D" id="3.40.50.720">
    <property type="entry name" value="NAD(P)-binding Rossmann-like Domain"/>
    <property type="match status" value="1"/>
</dbReference>
<evidence type="ECO:0000313" key="3">
    <source>
        <dbReference type="EMBL" id="GGO72106.1"/>
    </source>
</evidence>
<dbReference type="Pfam" id="PF00106">
    <property type="entry name" value="adh_short"/>
    <property type="match status" value="1"/>
</dbReference>
<dbReference type="AlphaFoldDB" id="A0A917Z1X0"/>
<proteinExistence type="inferred from homology"/>
<dbReference type="PANTHER" id="PTHR24321:SF8">
    <property type="entry name" value="ESTRADIOL 17-BETA-DEHYDROGENASE 8-RELATED"/>
    <property type="match status" value="1"/>
</dbReference>
<dbReference type="PANTHER" id="PTHR24321">
    <property type="entry name" value="DEHYDROGENASES, SHORT CHAIN"/>
    <property type="match status" value="1"/>
</dbReference>
<protein>
    <submittedName>
        <fullName evidence="3">NAD-dependent epimerase</fullName>
    </submittedName>
</protein>
<reference evidence="3" key="1">
    <citation type="journal article" date="2014" name="Int. J. Syst. Evol. Microbiol.">
        <title>Complete genome sequence of Corynebacterium casei LMG S-19264T (=DSM 44701T), isolated from a smear-ripened cheese.</title>
        <authorList>
            <consortium name="US DOE Joint Genome Institute (JGI-PGF)"/>
            <person name="Walter F."/>
            <person name="Albersmeier A."/>
            <person name="Kalinowski J."/>
            <person name="Ruckert C."/>
        </authorList>
    </citation>
    <scope>NUCLEOTIDE SEQUENCE</scope>
    <source>
        <strain evidence="3">CGMCC 4.7368</strain>
    </source>
</reference>
<evidence type="ECO:0000313" key="4">
    <source>
        <dbReference type="Proteomes" id="UP000646523"/>
    </source>
</evidence>
<dbReference type="InterPro" id="IPR036291">
    <property type="entry name" value="NAD(P)-bd_dom_sf"/>
</dbReference>
<dbReference type="Pfam" id="PF13561">
    <property type="entry name" value="adh_short_C2"/>
    <property type="match status" value="1"/>
</dbReference>
<dbReference type="PRINTS" id="PR00081">
    <property type="entry name" value="GDHRDH"/>
</dbReference>
<dbReference type="EMBL" id="BMNH01000011">
    <property type="protein sequence ID" value="GGO72106.1"/>
    <property type="molecule type" value="Genomic_DNA"/>
</dbReference>
<dbReference type="Proteomes" id="UP000646523">
    <property type="component" value="Unassembled WGS sequence"/>
</dbReference>
<keyword evidence="4" id="KW-1185">Reference proteome</keyword>
<organism evidence="3 4">
    <name type="scientific">Nonomuraea cavernae</name>
    <dbReference type="NCBI Taxonomy" id="2045107"/>
    <lineage>
        <taxon>Bacteria</taxon>
        <taxon>Bacillati</taxon>
        <taxon>Actinomycetota</taxon>
        <taxon>Actinomycetes</taxon>
        <taxon>Streptosporangiales</taxon>
        <taxon>Streptosporangiaceae</taxon>
        <taxon>Nonomuraea</taxon>
    </lineage>
</organism>
<name>A0A917Z1X0_9ACTN</name>
<dbReference type="GO" id="GO:0016491">
    <property type="term" value="F:oxidoreductase activity"/>
    <property type="evidence" value="ECO:0007669"/>
    <property type="project" value="UniProtKB-KW"/>
</dbReference>
<dbReference type="InterPro" id="IPR002347">
    <property type="entry name" value="SDR_fam"/>
</dbReference>
<accession>A0A917Z1X0</accession>
<evidence type="ECO:0000256" key="2">
    <source>
        <dbReference type="ARBA" id="ARBA00023002"/>
    </source>
</evidence>
<keyword evidence="2" id="KW-0560">Oxidoreductase</keyword>
<evidence type="ECO:0000256" key="1">
    <source>
        <dbReference type="ARBA" id="ARBA00006484"/>
    </source>
</evidence>
<comment type="caution">
    <text evidence="3">The sequence shown here is derived from an EMBL/GenBank/DDBJ whole genome shotgun (WGS) entry which is preliminary data.</text>
</comment>
<sequence>MATFAVTGSASGMGAASAAALSAAGHTVIGVDLRAADILADLGTAEGRDLAAEEILARCGGRLDGVAAIAGVGPDLPDAAAVVSINHFGPVRLLERLLPALAASGAGRAVVIGSNSASTVPLIDDGLVELALAGEEQAARERARAAAEAMPAEVRAMAPSISAYASSKFALARWVRRTAVTPEWARQGVLLNAIAPGAVLTPLMLGSTGDAADHDPDAFPTPMPLGVFGRPEDIAFWVQQFLRPEARFTTGAVLYVDGGTDAAMRPDAQPTAMTP</sequence>
<reference evidence="3" key="2">
    <citation type="submission" date="2020-09" db="EMBL/GenBank/DDBJ databases">
        <authorList>
            <person name="Sun Q."/>
            <person name="Zhou Y."/>
        </authorList>
    </citation>
    <scope>NUCLEOTIDE SEQUENCE</scope>
    <source>
        <strain evidence="3">CGMCC 4.7368</strain>
    </source>
</reference>
<dbReference type="RefSeq" id="WP_189125581.1">
    <property type="nucleotide sequence ID" value="NZ_BMNH01000011.1"/>
</dbReference>
<comment type="similarity">
    <text evidence="1">Belongs to the short-chain dehydrogenases/reductases (SDR) family.</text>
</comment>
<dbReference type="SUPFAM" id="SSF51735">
    <property type="entry name" value="NAD(P)-binding Rossmann-fold domains"/>
    <property type="match status" value="1"/>
</dbReference>
<gene>
    <name evidence="3" type="ORF">GCM10012289_39380</name>
</gene>